<dbReference type="NCBIfam" id="TIGR00260">
    <property type="entry name" value="thrC"/>
    <property type="match status" value="1"/>
</dbReference>
<sequence length="526" mass="57485">MMSSLLNPSFSTLPNHSISIPNNKNRCASTLVSCTSSTFDPSSSHLNTTTNHPPPSPPPPNIKDEARHHRAGGAHNFTAKYVPFNAGFDSTESYSLDEIVYRSRSGGLLDVEHDMEALKRFDGAYWRTLFDSRVGKTTWPYGSGVWSKKEWVLPEIDPDDIVSAFEGNSNLFWAERFGKECAGMNDLWVKHCGISHTGSFKDLGMTVLVSQVNRLRKMNRPVVGVGCASTGDTSAALSAYCAMAGIPSIVFLPANKISTAQLIQPVSNGALVLSIDTDFDGCMKLIREITAELPIYLANSLNSLRLEGQKTAAIEILQQFNWEVPDWVIIPGGNLGNIYAFYKGFKMCKDLGLVEKIPRLVCAQAANANPLYLYYKNGWNDYKAVKAKTTFASAIQIGDPVSIDRAVHALRNSEGIVEEATEEELMDATQQADTTGMFTCPHTGVALRALIKLRNSGVIGPRERVVVVSTAHGLKFAQTKIDYHTGAIPGMGRFANPPVSVKADFGSVMDKLKDFLHDKSPKSNIS</sequence>
<keyword evidence="22" id="KW-1185">Reference proteome</keyword>
<dbReference type="InterPro" id="IPR050214">
    <property type="entry name" value="Cys_Synth/Cystath_Beta-Synth"/>
</dbReference>
<feature type="domain" description="Tryptophan synthase beta chain-like PALP" evidence="20">
    <location>
        <begin position="163"/>
        <end position="470"/>
    </location>
</feature>
<evidence type="ECO:0000313" key="22">
    <source>
        <dbReference type="Proteomes" id="UP000291084"/>
    </source>
</evidence>
<evidence type="ECO:0000256" key="7">
    <source>
        <dbReference type="ARBA" id="ARBA00013028"/>
    </source>
</evidence>
<evidence type="ECO:0000259" key="20">
    <source>
        <dbReference type="Pfam" id="PF00291"/>
    </source>
</evidence>
<keyword evidence="15" id="KW-0809">Transit peptide</keyword>
<dbReference type="GO" id="GO:0030170">
    <property type="term" value="F:pyridoxal phosphate binding"/>
    <property type="evidence" value="ECO:0007669"/>
    <property type="project" value="InterPro"/>
</dbReference>
<keyword evidence="8" id="KW-0150">Chloroplast</keyword>
<evidence type="ECO:0000256" key="9">
    <source>
        <dbReference type="ARBA" id="ARBA00022533"/>
    </source>
</evidence>
<keyword evidence="16" id="KW-0456">Lyase</keyword>
<feature type="compositionally biased region" description="Pro residues" evidence="19">
    <location>
        <begin position="52"/>
        <end position="61"/>
    </location>
</feature>
<dbReference type="AlphaFoldDB" id="A0A0S3R830"/>
<evidence type="ECO:0000256" key="18">
    <source>
        <dbReference type="PIRSR" id="PIRSR604450-51"/>
    </source>
</evidence>
<dbReference type="FunFam" id="3.40.50.1100:FF:000030">
    <property type="entry name" value="Threonine synthase 1, chloroplastic"/>
    <property type="match status" value="1"/>
</dbReference>
<organism evidence="21 22">
    <name type="scientific">Vigna angularis var. angularis</name>
    <dbReference type="NCBI Taxonomy" id="157739"/>
    <lineage>
        <taxon>Eukaryota</taxon>
        <taxon>Viridiplantae</taxon>
        <taxon>Streptophyta</taxon>
        <taxon>Embryophyta</taxon>
        <taxon>Tracheophyta</taxon>
        <taxon>Spermatophyta</taxon>
        <taxon>Magnoliopsida</taxon>
        <taxon>eudicotyledons</taxon>
        <taxon>Gunneridae</taxon>
        <taxon>Pentapetalae</taxon>
        <taxon>rosids</taxon>
        <taxon>fabids</taxon>
        <taxon>Fabales</taxon>
        <taxon>Fabaceae</taxon>
        <taxon>Papilionoideae</taxon>
        <taxon>50 kb inversion clade</taxon>
        <taxon>NPAAA clade</taxon>
        <taxon>indigoferoid/millettioid clade</taxon>
        <taxon>Phaseoleae</taxon>
        <taxon>Vigna</taxon>
    </lineage>
</organism>
<gene>
    <name evidence="21" type="primary">Vigan.01G491100</name>
    <name evidence="21" type="ORF">VIGAN_01491100</name>
</gene>
<dbReference type="InterPro" id="IPR001926">
    <property type="entry name" value="TrpB-like_PALP"/>
</dbReference>
<dbReference type="GO" id="GO:0004795">
    <property type="term" value="F:threonine synthase activity"/>
    <property type="evidence" value="ECO:0007669"/>
    <property type="project" value="UniProtKB-EC"/>
</dbReference>
<dbReference type="EC" id="4.2.3.1" evidence="7"/>
<feature type="region of interest" description="Disordered" evidence="19">
    <location>
        <begin position="42"/>
        <end position="67"/>
    </location>
</feature>
<dbReference type="PROSITE" id="PS00165">
    <property type="entry name" value="DEHYDRATASE_SER_THR"/>
    <property type="match status" value="1"/>
</dbReference>
<keyword evidence="10" id="KW-0028">Amino-acid biosynthesis</keyword>
<dbReference type="Proteomes" id="UP000291084">
    <property type="component" value="Chromosome 1"/>
</dbReference>
<protein>
    <recommendedName>
        <fullName evidence="7">threonine synthase</fullName>
        <ecNumber evidence="7">4.2.3.1</ecNumber>
    </recommendedName>
</protein>
<dbReference type="UniPathway" id="UPA00050">
    <property type="reaction ID" value="UER00065"/>
</dbReference>
<reference evidence="21 22" key="1">
    <citation type="journal article" date="2015" name="Sci. Rep.">
        <title>The power of single molecule real-time sequencing technology in the de novo assembly of a eukaryotic genome.</title>
        <authorList>
            <person name="Sakai H."/>
            <person name="Naito K."/>
            <person name="Ogiso-Tanaka E."/>
            <person name="Takahashi Y."/>
            <person name="Iseki K."/>
            <person name="Muto C."/>
            <person name="Satou K."/>
            <person name="Teruya K."/>
            <person name="Shiroma A."/>
            <person name="Shimoji M."/>
            <person name="Hirano T."/>
            <person name="Itoh T."/>
            <person name="Kaga A."/>
            <person name="Tomooka N."/>
        </authorList>
    </citation>
    <scope>NUCLEOTIDE SEQUENCE [LARGE SCALE GENOMIC DNA]</scope>
    <source>
        <strain evidence="22">cv. Shumari</strain>
    </source>
</reference>
<evidence type="ECO:0000256" key="3">
    <source>
        <dbReference type="ARBA" id="ARBA00004229"/>
    </source>
</evidence>
<evidence type="ECO:0000256" key="1">
    <source>
        <dbReference type="ARBA" id="ARBA00001933"/>
    </source>
</evidence>
<comment type="similarity">
    <text evidence="5">Belongs to the threonine synthase family.</text>
</comment>
<evidence type="ECO:0000256" key="4">
    <source>
        <dbReference type="ARBA" id="ARBA00004979"/>
    </source>
</evidence>
<name>A0A0S3R830_PHAAN</name>
<comment type="function">
    <text evidence="2">Catalyzes the gamma-elimination of phosphate from L-phosphohomoserine and the beta-addition of water to produce L-threonine.</text>
</comment>
<evidence type="ECO:0000256" key="5">
    <source>
        <dbReference type="ARBA" id="ARBA00005517"/>
    </source>
</evidence>
<dbReference type="SUPFAM" id="SSF53686">
    <property type="entry name" value="Tryptophan synthase beta subunit-like PLP-dependent enzymes"/>
    <property type="match status" value="1"/>
</dbReference>
<dbReference type="EMBL" id="AP015034">
    <property type="protein sequence ID" value="BAT76850.1"/>
    <property type="molecule type" value="Genomic_DNA"/>
</dbReference>
<keyword evidence="11" id="KW-0934">Plastid</keyword>
<feature type="modified residue" description="N6-(pyridoxal phosphate)lysine" evidence="18">
    <location>
        <position position="201"/>
    </location>
</feature>
<dbReference type="InterPro" id="IPR004450">
    <property type="entry name" value="Thr_synthase-like"/>
</dbReference>
<keyword evidence="12" id="KW-0949">S-adenosyl-L-methionine</keyword>
<keyword evidence="13" id="KW-0791">Threonine biosynthesis</keyword>
<evidence type="ECO:0000256" key="16">
    <source>
        <dbReference type="ARBA" id="ARBA00023239"/>
    </source>
</evidence>
<dbReference type="CDD" id="cd01563">
    <property type="entry name" value="Thr-synth_1"/>
    <property type="match status" value="1"/>
</dbReference>
<evidence type="ECO:0000256" key="14">
    <source>
        <dbReference type="ARBA" id="ARBA00022898"/>
    </source>
</evidence>
<dbReference type="InterPro" id="IPR000634">
    <property type="entry name" value="Ser/Thr_deHydtase_PyrdxlP-BS"/>
</dbReference>
<comment type="subunit">
    <text evidence="6">Homodimer.</text>
</comment>
<comment type="subcellular location">
    <subcellularLocation>
        <location evidence="3">Plastid</location>
        <location evidence="3">Chloroplast</location>
    </subcellularLocation>
</comment>
<dbReference type="Gene3D" id="3.40.50.1100">
    <property type="match status" value="2"/>
</dbReference>
<evidence type="ECO:0000256" key="19">
    <source>
        <dbReference type="SAM" id="MobiDB-lite"/>
    </source>
</evidence>
<evidence type="ECO:0000313" key="21">
    <source>
        <dbReference type="EMBL" id="BAT76850.1"/>
    </source>
</evidence>
<evidence type="ECO:0000256" key="10">
    <source>
        <dbReference type="ARBA" id="ARBA00022605"/>
    </source>
</evidence>
<comment type="cofactor">
    <cofactor evidence="1 18">
        <name>pyridoxal 5'-phosphate</name>
        <dbReference type="ChEBI" id="CHEBI:597326"/>
    </cofactor>
</comment>
<keyword evidence="14 18" id="KW-0663">Pyridoxal phosphate</keyword>
<keyword evidence="9" id="KW-0021">Allosteric enzyme</keyword>
<evidence type="ECO:0000256" key="8">
    <source>
        <dbReference type="ARBA" id="ARBA00022528"/>
    </source>
</evidence>
<comment type="catalytic activity">
    <reaction evidence="17">
        <text>O-phospho-L-homoserine + H2O = L-threonine + phosphate</text>
        <dbReference type="Rhea" id="RHEA:10840"/>
        <dbReference type="ChEBI" id="CHEBI:15377"/>
        <dbReference type="ChEBI" id="CHEBI:43474"/>
        <dbReference type="ChEBI" id="CHEBI:57590"/>
        <dbReference type="ChEBI" id="CHEBI:57926"/>
        <dbReference type="EC" id="4.2.3.1"/>
    </reaction>
</comment>
<accession>A0A0S3R830</accession>
<evidence type="ECO:0000256" key="6">
    <source>
        <dbReference type="ARBA" id="ARBA00011738"/>
    </source>
</evidence>
<dbReference type="GO" id="GO:0009088">
    <property type="term" value="P:threonine biosynthetic process"/>
    <property type="evidence" value="ECO:0007669"/>
    <property type="project" value="UniProtKB-UniPathway"/>
</dbReference>
<proteinExistence type="inferred from homology"/>
<dbReference type="Pfam" id="PF00291">
    <property type="entry name" value="PALP"/>
    <property type="match status" value="1"/>
</dbReference>
<evidence type="ECO:0000256" key="2">
    <source>
        <dbReference type="ARBA" id="ARBA00003648"/>
    </source>
</evidence>
<evidence type="ECO:0000256" key="17">
    <source>
        <dbReference type="ARBA" id="ARBA00049144"/>
    </source>
</evidence>
<dbReference type="InterPro" id="IPR036052">
    <property type="entry name" value="TrpB-like_PALP_sf"/>
</dbReference>
<evidence type="ECO:0000256" key="15">
    <source>
        <dbReference type="ARBA" id="ARBA00022946"/>
    </source>
</evidence>
<dbReference type="PANTHER" id="PTHR10314">
    <property type="entry name" value="CYSTATHIONINE BETA-SYNTHASE"/>
    <property type="match status" value="1"/>
</dbReference>
<dbReference type="OrthoDB" id="7773036at2759"/>
<feature type="compositionally biased region" description="Low complexity" evidence="19">
    <location>
        <begin position="42"/>
        <end position="51"/>
    </location>
</feature>
<evidence type="ECO:0000256" key="11">
    <source>
        <dbReference type="ARBA" id="ARBA00022640"/>
    </source>
</evidence>
<evidence type="ECO:0000256" key="13">
    <source>
        <dbReference type="ARBA" id="ARBA00022697"/>
    </source>
</evidence>
<evidence type="ECO:0000256" key="12">
    <source>
        <dbReference type="ARBA" id="ARBA00022691"/>
    </source>
</evidence>
<comment type="pathway">
    <text evidence="4">Amino-acid biosynthesis; L-threonine biosynthesis; L-threonine from L-aspartate: step 5/5.</text>
</comment>
<dbReference type="GO" id="GO:0009507">
    <property type="term" value="C:chloroplast"/>
    <property type="evidence" value="ECO:0007669"/>
    <property type="project" value="UniProtKB-SubCell"/>
</dbReference>